<proteinExistence type="predicted"/>
<dbReference type="PROSITE" id="PS51371">
    <property type="entry name" value="CBS"/>
    <property type="match status" value="1"/>
</dbReference>
<evidence type="ECO:0000259" key="2">
    <source>
        <dbReference type="PROSITE" id="PS51371"/>
    </source>
</evidence>
<dbReference type="InterPro" id="IPR005835">
    <property type="entry name" value="NTP_transferase_dom"/>
</dbReference>
<sequence>MEEIFIKKNTSIREAIKKLDITAKKILLVVENDMLLGTVTDGDVRRWILKNGDFSFEVHNIMNKAPISLQIEEKYLAKELMKQKTIESVPIVDDNNRVVDIVFWNDDLDVAVNMHKKISAPVVIMAGGKGTRLYPYTKILPKPLIPIGDSSISERIISRFTKFGCKNFYFTVNYKKNMIKAYFDDLDKNYEISYVEEEKFLGTGGSLHLLKGKINETFFVSNCDVLVDANYYDILKYHKDNNNLITMVTSLKNYQIPYGIIKLGNDGQVIGTTEKPEYDYLVNTGFYVLEAETLENVPEDTFFHITDLINKYIEDGKKVGTYPITENAWLDMGEMKEMERMLKRLEL</sequence>
<keyword evidence="1" id="KW-0129">CBS domain</keyword>
<evidence type="ECO:0000256" key="1">
    <source>
        <dbReference type="PROSITE-ProRule" id="PRU00703"/>
    </source>
</evidence>
<dbReference type="Gene3D" id="3.10.580.10">
    <property type="entry name" value="CBS-domain"/>
    <property type="match status" value="1"/>
</dbReference>
<reference evidence="3 4" key="1">
    <citation type="submission" date="2016-05" db="EMBL/GenBank/DDBJ databases">
        <title>Microbial solvent formation.</title>
        <authorList>
            <person name="Poehlein A."/>
            <person name="Montoya Solano J.D."/>
            <person name="Flitsch S."/>
            <person name="Krabben P."/>
            <person name="Duerre P."/>
            <person name="Daniel R."/>
        </authorList>
    </citation>
    <scope>NUCLEOTIDE SEQUENCE [LARGE SCALE GENOMIC DNA]</scope>
    <source>
        <strain evidence="3 4">DSM 2619</strain>
    </source>
</reference>
<dbReference type="Proteomes" id="UP000190890">
    <property type="component" value="Unassembled WGS sequence"/>
</dbReference>
<name>A0A1S8TJZ2_9CLOT</name>
<keyword evidence="3" id="KW-0808">Transferase</keyword>
<dbReference type="CDD" id="cd06426">
    <property type="entry name" value="NTP_transferase_like_2"/>
    <property type="match status" value="1"/>
</dbReference>
<dbReference type="SUPFAM" id="SSF53448">
    <property type="entry name" value="Nucleotide-diphospho-sugar transferases"/>
    <property type="match status" value="1"/>
</dbReference>
<dbReference type="Pfam" id="PF00483">
    <property type="entry name" value="NTP_transferase"/>
    <property type="match status" value="1"/>
</dbReference>
<keyword evidence="3" id="KW-0548">Nucleotidyltransferase</keyword>
<dbReference type="EC" id="2.7.7.33" evidence="3"/>
<accession>A0A1S8TJZ2</accession>
<dbReference type="AlphaFoldDB" id="A0A1S8TJZ2"/>
<protein>
    <submittedName>
        <fullName evidence="3">Glucose-1-phosphate cytidylyltransferase</fullName>
        <ecNumber evidence="3">2.7.7.33</ecNumber>
    </submittedName>
</protein>
<dbReference type="STRING" id="29367.CLPUN_21070"/>
<keyword evidence="4" id="KW-1185">Reference proteome</keyword>
<dbReference type="InterPro" id="IPR029044">
    <property type="entry name" value="Nucleotide-diphossugar_trans"/>
</dbReference>
<dbReference type="InterPro" id="IPR050486">
    <property type="entry name" value="Mannose-1P_guanyltransferase"/>
</dbReference>
<evidence type="ECO:0000313" key="4">
    <source>
        <dbReference type="Proteomes" id="UP000190890"/>
    </source>
</evidence>
<feature type="domain" description="CBS" evidence="2">
    <location>
        <begin position="1"/>
        <end position="54"/>
    </location>
</feature>
<dbReference type="Pfam" id="PF00571">
    <property type="entry name" value="CBS"/>
    <property type="match status" value="1"/>
</dbReference>
<dbReference type="EMBL" id="LZZM01000138">
    <property type="protein sequence ID" value="OOM77934.1"/>
    <property type="molecule type" value="Genomic_DNA"/>
</dbReference>
<gene>
    <name evidence="3" type="primary">rfbF_1</name>
    <name evidence="3" type="ORF">CLPUN_21070</name>
</gene>
<dbReference type="InterPro" id="IPR046342">
    <property type="entry name" value="CBS_dom_sf"/>
</dbReference>
<dbReference type="PANTHER" id="PTHR22572">
    <property type="entry name" value="SUGAR-1-PHOSPHATE GUANYL TRANSFERASE"/>
    <property type="match status" value="1"/>
</dbReference>
<organism evidence="3 4">
    <name type="scientific">Clostridium puniceum</name>
    <dbReference type="NCBI Taxonomy" id="29367"/>
    <lineage>
        <taxon>Bacteria</taxon>
        <taxon>Bacillati</taxon>
        <taxon>Bacillota</taxon>
        <taxon>Clostridia</taxon>
        <taxon>Eubacteriales</taxon>
        <taxon>Clostridiaceae</taxon>
        <taxon>Clostridium</taxon>
    </lineage>
</organism>
<dbReference type="RefSeq" id="WP_143329027.1">
    <property type="nucleotide sequence ID" value="NZ_LZZM01000138.1"/>
</dbReference>
<dbReference type="Gene3D" id="3.90.550.10">
    <property type="entry name" value="Spore Coat Polysaccharide Biosynthesis Protein SpsA, Chain A"/>
    <property type="match status" value="1"/>
</dbReference>
<dbReference type="SUPFAM" id="SSF54631">
    <property type="entry name" value="CBS-domain pair"/>
    <property type="match status" value="1"/>
</dbReference>
<dbReference type="InterPro" id="IPR000644">
    <property type="entry name" value="CBS_dom"/>
</dbReference>
<comment type="caution">
    <text evidence="3">The sequence shown here is derived from an EMBL/GenBank/DDBJ whole genome shotgun (WGS) entry which is preliminary data.</text>
</comment>
<dbReference type="OrthoDB" id="9801899at2"/>
<dbReference type="GO" id="GO:0047343">
    <property type="term" value="F:glucose-1-phosphate cytidylyltransferase activity"/>
    <property type="evidence" value="ECO:0007669"/>
    <property type="project" value="UniProtKB-EC"/>
</dbReference>
<evidence type="ECO:0000313" key="3">
    <source>
        <dbReference type="EMBL" id="OOM77934.1"/>
    </source>
</evidence>